<dbReference type="SUPFAM" id="SSF52821">
    <property type="entry name" value="Rhodanese/Cell cycle control phosphatase"/>
    <property type="match status" value="1"/>
</dbReference>
<dbReference type="PANTHER" id="PTHR43031">
    <property type="entry name" value="FAD-DEPENDENT OXIDOREDUCTASE"/>
    <property type="match status" value="1"/>
</dbReference>
<dbReference type="PANTHER" id="PTHR43031:SF1">
    <property type="entry name" value="PYRIDINE NUCLEOTIDE-DISULPHIDE OXIDOREDUCTASE"/>
    <property type="match status" value="1"/>
</dbReference>
<dbReference type="OrthoDB" id="598065at2"/>
<dbReference type="STRING" id="516051.VC82_995"/>
<keyword evidence="2" id="KW-0808">Transferase</keyword>
<name>A0A0D5YRY5_9FLAO</name>
<dbReference type="NCBIfam" id="NF045521">
    <property type="entry name" value="rhoda_near_glyco"/>
    <property type="match status" value="1"/>
</dbReference>
<organism evidence="2 3">
    <name type="scientific">Flagellimonas lutaonensis</name>
    <dbReference type="NCBI Taxonomy" id="516051"/>
    <lineage>
        <taxon>Bacteria</taxon>
        <taxon>Pseudomonadati</taxon>
        <taxon>Bacteroidota</taxon>
        <taxon>Flavobacteriia</taxon>
        <taxon>Flavobacteriales</taxon>
        <taxon>Flavobacteriaceae</taxon>
        <taxon>Flagellimonas</taxon>
    </lineage>
</organism>
<dbReference type="Proteomes" id="UP000032726">
    <property type="component" value="Chromosome"/>
</dbReference>
<dbReference type="AlphaFoldDB" id="A0A0D5YRY5"/>
<accession>A0A0D5YRY5</accession>
<dbReference type="InterPro" id="IPR050229">
    <property type="entry name" value="GlpE_sulfurtransferase"/>
</dbReference>
<evidence type="ECO:0000259" key="1">
    <source>
        <dbReference type="PROSITE" id="PS50206"/>
    </source>
</evidence>
<dbReference type="KEGG" id="mlt:VC82_995"/>
<dbReference type="InterPro" id="IPR036873">
    <property type="entry name" value="Rhodanese-like_dom_sf"/>
</dbReference>
<protein>
    <submittedName>
        <fullName evidence="2">Thiosulfate sulfurtransferase</fullName>
    </submittedName>
</protein>
<dbReference type="PATRIC" id="fig|516051.4.peg.1032"/>
<dbReference type="InterPro" id="IPR001763">
    <property type="entry name" value="Rhodanese-like_dom"/>
</dbReference>
<proteinExistence type="predicted"/>
<dbReference type="HOGENOM" id="CLU_089574_5_0_10"/>
<feature type="domain" description="Rhodanese" evidence="1">
    <location>
        <begin position="48"/>
        <end position="139"/>
    </location>
</feature>
<dbReference type="GO" id="GO:0016740">
    <property type="term" value="F:transferase activity"/>
    <property type="evidence" value="ECO:0007669"/>
    <property type="project" value="UniProtKB-KW"/>
</dbReference>
<dbReference type="Gene3D" id="3.40.250.10">
    <property type="entry name" value="Rhodanese-like domain"/>
    <property type="match status" value="1"/>
</dbReference>
<dbReference type="SMART" id="SM00450">
    <property type="entry name" value="RHOD"/>
    <property type="match status" value="1"/>
</dbReference>
<dbReference type="PROSITE" id="PS50206">
    <property type="entry name" value="RHODANESE_3"/>
    <property type="match status" value="1"/>
</dbReference>
<dbReference type="CDD" id="cd00158">
    <property type="entry name" value="RHOD"/>
    <property type="match status" value="1"/>
</dbReference>
<dbReference type="EMBL" id="CP011071">
    <property type="protein sequence ID" value="AKA34643.1"/>
    <property type="molecule type" value="Genomic_DNA"/>
</dbReference>
<evidence type="ECO:0000313" key="3">
    <source>
        <dbReference type="Proteomes" id="UP000032726"/>
    </source>
</evidence>
<sequence>MNNLRPLLLLYILLLAITNVFSQKNLDKTLKLFNKETVPYITVQELKVSDSIVLLDTRKWEEFAVSHLKNAKWVGHKEFDIDSIIAQIPDRQTPIVVYCSIGVRSEDIGEKLQKAGYAHVRNLYGGIFEWKNQGNPVFDLEGRKTEKVHAFSKYWGKLLKKGKKVY</sequence>
<evidence type="ECO:0000313" key="2">
    <source>
        <dbReference type="EMBL" id="AKA34643.1"/>
    </source>
</evidence>
<dbReference type="Pfam" id="PF00581">
    <property type="entry name" value="Rhodanese"/>
    <property type="match status" value="1"/>
</dbReference>
<gene>
    <name evidence="2" type="ORF">VC82_995</name>
</gene>
<reference evidence="2 3" key="1">
    <citation type="submission" date="2015-03" db="EMBL/GenBank/DDBJ databases">
        <title>Complete genome sequence of Muricauda lutaonensis CC-HSB-11T, isolated from a coastal hot spring.</title>
        <authorList>
            <person name="Kim K.M."/>
        </authorList>
    </citation>
    <scope>NUCLEOTIDE SEQUENCE [LARGE SCALE GENOMIC DNA]</scope>
    <source>
        <strain evidence="2 3">CC-HSB-11</strain>
    </source>
</reference>
<keyword evidence="3" id="KW-1185">Reference proteome</keyword>